<feature type="region of interest" description="Disordered" evidence="10">
    <location>
        <begin position="29"/>
        <end position="59"/>
    </location>
</feature>
<keyword evidence="6 11" id="KW-0812">Transmembrane</keyword>
<comment type="caution">
    <text evidence="13">The sequence shown here is derived from an EMBL/GenBank/DDBJ whole genome shotgun (WGS) entry which is preliminary data.</text>
</comment>
<dbReference type="GO" id="GO:0005789">
    <property type="term" value="C:endoplasmic reticulum membrane"/>
    <property type="evidence" value="ECO:0007669"/>
    <property type="project" value="TreeGrafter"/>
</dbReference>
<comment type="catalytic activity">
    <reaction evidence="1">
        <text>S-ubiquitinyl-[E2 ubiquitin-conjugating enzyme]-L-cysteine + [acceptor protein]-L-lysine = [E2 ubiquitin-conjugating enzyme]-L-cysteine + N(6)-ubiquitinyl-[acceptor protein]-L-lysine.</text>
        <dbReference type="EC" id="2.3.2.27"/>
    </reaction>
</comment>
<feature type="compositionally biased region" description="Pro residues" evidence="10">
    <location>
        <begin position="38"/>
        <end position="52"/>
    </location>
</feature>
<feature type="transmembrane region" description="Helical" evidence="11">
    <location>
        <begin position="268"/>
        <end position="291"/>
    </location>
</feature>
<dbReference type="PANTHER" id="PTHR13145:SF0">
    <property type="entry name" value="E3 UBIQUITIN-PROTEIN LIGASE MARCHF6"/>
    <property type="match status" value="1"/>
</dbReference>
<comment type="subcellular location">
    <subcellularLocation>
        <location evidence="2">Membrane</location>
        <topology evidence="2">Multi-pass membrane protein</topology>
    </subcellularLocation>
</comment>
<dbReference type="Proteomes" id="UP000440578">
    <property type="component" value="Unassembled WGS sequence"/>
</dbReference>
<dbReference type="AlphaFoldDB" id="A0A6A4X9C3"/>
<evidence type="ECO:0000256" key="2">
    <source>
        <dbReference type="ARBA" id="ARBA00004141"/>
    </source>
</evidence>
<organism evidence="13 14">
    <name type="scientific">Amphibalanus amphitrite</name>
    <name type="common">Striped barnacle</name>
    <name type="synonym">Balanus amphitrite</name>
    <dbReference type="NCBI Taxonomy" id="1232801"/>
    <lineage>
        <taxon>Eukaryota</taxon>
        <taxon>Metazoa</taxon>
        <taxon>Ecdysozoa</taxon>
        <taxon>Arthropoda</taxon>
        <taxon>Crustacea</taxon>
        <taxon>Multicrustacea</taxon>
        <taxon>Cirripedia</taxon>
        <taxon>Thoracica</taxon>
        <taxon>Thoracicalcarea</taxon>
        <taxon>Balanomorpha</taxon>
        <taxon>Balanoidea</taxon>
        <taxon>Balanidae</taxon>
        <taxon>Amphibalaninae</taxon>
        <taxon>Amphibalanus</taxon>
    </lineage>
</organism>
<evidence type="ECO:0000256" key="5">
    <source>
        <dbReference type="ARBA" id="ARBA00022679"/>
    </source>
</evidence>
<evidence type="ECO:0000256" key="1">
    <source>
        <dbReference type="ARBA" id="ARBA00000900"/>
    </source>
</evidence>
<evidence type="ECO:0000256" key="9">
    <source>
        <dbReference type="ARBA" id="ARBA00023136"/>
    </source>
</evidence>
<evidence type="ECO:0000256" key="3">
    <source>
        <dbReference type="ARBA" id="ARBA00004906"/>
    </source>
</evidence>
<evidence type="ECO:0000256" key="4">
    <source>
        <dbReference type="ARBA" id="ARBA00012483"/>
    </source>
</evidence>
<evidence type="ECO:0000313" key="14">
    <source>
        <dbReference type="Proteomes" id="UP000440578"/>
    </source>
</evidence>
<keyword evidence="14" id="KW-1185">Reference proteome</keyword>
<evidence type="ECO:0000256" key="7">
    <source>
        <dbReference type="ARBA" id="ARBA00022786"/>
    </source>
</evidence>
<gene>
    <name evidence="13" type="primary">March6_4</name>
    <name evidence="13" type="ORF">FJT64_001875</name>
</gene>
<keyword evidence="5" id="KW-0808">Transferase</keyword>
<evidence type="ECO:0000256" key="11">
    <source>
        <dbReference type="SAM" id="Phobius"/>
    </source>
</evidence>
<evidence type="ECO:0000259" key="12">
    <source>
        <dbReference type="Pfam" id="PF23113"/>
    </source>
</evidence>
<dbReference type="Pfam" id="PF23113">
    <property type="entry name" value="MARCHF6_C"/>
    <property type="match status" value="1"/>
</dbReference>
<protein>
    <recommendedName>
        <fullName evidence="4">RING-type E3 ubiquitin transferase</fullName>
        <ecNumber evidence="4">2.3.2.27</ecNumber>
    </recommendedName>
</protein>
<evidence type="ECO:0000256" key="10">
    <source>
        <dbReference type="SAM" id="MobiDB-lite"/>
    </source>
</evidence>
<evidence type="ECO:0000256" key="8">
    <source>
        <dbReference type="ARBA" id="ARBA00022989"/>
    </source>
</evidence>
<reference evidence="13 14" key="1">
    <citation type="submission" date="2019-07" db="EMBL/GenBank/DDBJ databases">
        <title>Draft genome assembly of a fouling barnacle, Amphibalanus amphitrite (Darwin, 1854): The first reference genome for Thecostraca.</title>
        <authorList>
            <person name="Kim W."/>
        </authorList>
    </citation>
    <scope>NUCLEOTIDE SEQUENCE [LARGE SCALE GENOMIC DNA]</scope>
    <source>
        <strain evidence="13">SNU_AA5</strain>
        <tissue evidence="13">Soma without cirri and trophi</tissue>
    </source>
</reference>
<dbReference type="InterPro" id="IPR056521">
    <property type="entry name" value="MARCHF6-like_C"/>
</dbReference>
<feature type="domain" description="E3 ubiquitin-protein ligase MARCHF6-like C-terminal" evidence="12">
    <location>
        <begin position="170"/>
        <end position="341"/>
    </location>
</feature>
<feature type="compositionally biased region" description="Low complexity" evidence="10">
    <location>
        <begin position="362"/>
        <end position="372"/>
    </location>
</feature>
<dbReference type="GO" id="GO:0061630">
    <property type="term" value="F:ubiquitin protein ligase activity"/>
    <property type="evidence" value="ECO:0007669"/>
    <property type="project" value="UniProtKB-EC"/>
</dbReference>
<evidence type="ECO:0000256" key="6">
    <source>
        <dbReference type="ARBA" id="ARBA00022692"/>
    </source>
</evidence>
<feature type="transmembrane region" description="Helical" evidence="11">
    <location>
        <begin position="230"/>
        <end position="248"/>
    </location>
</feature>
<dbReference type="PANTHER" id="PTHR13145">
    <property type="entry name" value="SSM4 PROTEIN"/>
    <property type="match status" value="1"/>
</dbReference>
<feature type="transmembrane region" description="Helical" evidence="11">
    <location>
        <begin position="96"/>
        <end position="118"/>
    </location>
</feature>
<feature type="transmembrane region" description="Helical" evidence="11">
    <location>
        <begin position="311"/>
        <end position="328"/>
    </location>
</feature>
<dbReference type="GO" id="GO:0036503">
    <property type="term" value="P:ERAD pathway"/>
    <property type="evidence" value="ECO:0007669"/>
    <property type="project" value="TreeGrafter"/>
</dbReference>
<feature type="region of interest" description="Disordered" evidence="10">
    <location>
        <begin position="362"/>
        <end position="385"/>
    </location>
</feature>
<comment type="pathway">
    <text evidence="3">Protein modification; protein ubiquitination.</text>
</comment>
<evidence type="ECO:0000313" key="13">
    <source>
        <dbReference type="EMBL" id="KAF0310942.1"/>
    </source>
</evidence>
<keyword evidence="8 11" id="KW-1133">Transmembrane helix</keyword>
<feature type="transmembrane region" description="Helical" evidence="11">
    <location>
        <begin position="183"/>
        <end position="210"/>
    </location>
</feature>
<proteinExistence type="predicted"/>
<name>A0A6A4X9C3_AMPAM</name>
<dbReference type="OrthoDB" id="1108038at2759"/>
<sequence length="385" mass="42288">MTSHASFIETFKYLFVYSSINFPSHQEDDIERGNYDGPLPPPPPPPPPPPRAEPNGVAGGAAGGGGLGAAHQALILHDAPVGFQPYKRPQWMSARIGCLLILMCITLLVSSVLMLTVPVYIGRCLLSLWVTDGPAHELYTAACGLYASWLAVRLAVLAASWLPLGWSGVYARLRQWAVAALRALVALVVLVGVIPLCYGLLLEVVVIVPIRVPLNQTPVFFVFQDWALGVLYTKITCAITMMGPNWWLKAALEQVYLNGLRNLQLRAVLMDLALPLVVLLGLALAVPYVLVHSFVPLILPPSTALYMVQRNIYPFLVVVSSLVTMLWFQYHQFRKLYEHIKNDKYLVGRRLVNYDPQRQESRAAAAAAAQAAPQPPQPAAAEEAR</sequence>
<accession>A0A6A4X9C3</accession>
<keyword evidence="9 11" id="KW-0472">Membrane</keyword>
<feature type="transmembrane region" description="Helical" evidence="11">
    <location>
        <begin position="138"/>
        <end position="162"/>
    </location>
</feature>
<keyword evidence="7" id="KW-0833">Ubl conjugation pathway</keyword>
<dbReference type="EMBL" id="VIIS01000281">
    <property type="protein sequence ID" value="KAF0310942.1"/>
    <property type="molecule type" value="Genomic_DNA"/>
</dbReference>
<dbReference type="SUPFAM" id="SSF101447">
    <property type="entry name" value="Formin homology 2 domain (FH2 domain)"/>
    <property type="match status" value="1"/>
</dbReference>
<dbReference type="EC" id="2.3.2.27" evidence="4"/>